<comment type="caution">
    <text evidence="2">The sequence shown here is derived from an EMBL/GenBank/DDBJ whole genome shotgun (WGS) entry which is preliminary data.</text>
</comment>
<reference evidence="2" key="1">
    <citation type="submission" date="2021-06" db="EMBL/GenBank/DDBJ databases">
        <title>Thalassococcus sp. CAU 1522 isolated from sea sand, Republic of Korea.</title>
        <authorList>
            <person name="Kim W."/>
        </authorList>
    </citation>
    <scope>NUCLEOTIDE SEQUENCE</scope>
    <source>
        <strain evidence="2">CAU 1522</strain>
    </source>
</reference>
<dbReference type="EMBL" id="JAHRWL010000001">
    <property type="protein sequence ID" value="MBV2358783.1"/>
    <property type="molecule type" value="Genomic_DNA"/>
</dbReference>
<accession>A0ABS6N4N7</accession>
<feature type="domain" description="Transposase IS200-like" evidence="1">
    <location>
        <begin position="10"/>
        <end position="143"/>
    </location>
</feature>
<sequence length="172" mass="19804">MPNYRRPKPCPATVFFTVCLADRTSRLLVDEIDILREAVLVTRKRRPFHIDAWVVLPDHMHAVWTLPEDDPNYSDRWGAIKARFSKCVRLAGRAPDVPALGVDGGVNPALRKGQVGIWQERFWEHHIRDQADNGAHVRYCLTNPVKHGLVDDPEKWPFSSIHRDIREGRWAA</sequence>
<dbReference type="RefSeq" id="WP_217776634.1">
    <property type="nucleotide sequence ID" value="NZ_JAHRWL010000001.1"/>
</dbReference>
<keyword evidence="3" id="KW-1185">Reference proteome</keyword>
<dbReference type="NCBIfam" id="NF047646">
    <property type="entry name" value="REP_Tyr_transpos"/>
    <property type="match status" value="1"/>
</dbReference>
<dbReference type="InterPro" id="IPR052715">
    <property type="entry name" value="RAYT_transposase"/>
</dbReference>
<evidence type="ECO:0000259" key="1">
    <source>
        <dbReference type="SMART" id="SM01321"/>
    </source>
</evidence>
<evidence type="ECO:0000313" key="2">
    <source>
        <dbReference type="EMBL" id="MBV2358783.1"/>
    </source>
</evidence>
<organism evidence="2 3">
    <name type="scientific">Thalassococcus arenae</name>
    <dbReference type="NCBI Taxonomy" id="2851652"/>
    <lineage>
        <taxon>Bacteria</taxon>
        <taxon>Pseudomonadati</taxon>
        <taxon>Pseudomonadota</taxon>
        <taxon>Alphaproteobacteria</taxon>
        <taxon>Rhodobacterales</taxon>
        <taxon>Roseobacteraceae</taxon>
        <taxon>Thalassococcus</taxon>
    </lineage>
</organism>
<dbReference type="InterPro" id="IPR002686">
    <property type="entry name" value="Transposase_17"/>
</dbReference>
<name>A0ABS6N4N7_9RHOB</name>
<evidence type="ECO:0000313" key="3">
    <source>
        <dbReference type="Proteomes" id="UP001166293"/>
    </source>
</evidence>
<gene>
    <name evidence="2" type="ORF">KUH32_03275</name>
</gene>
<proteinExistence type="predicted"/>
<protein>
    <submittedName>
        <fullName evidence="2">Transposase</fullName>
    </submittedName>
</protein>
<dbReference type="Proteomes" id="UP001166293">
    <property type="component" value="Unassembled WGS sequence"/>
</dbReference>
<dbReference type="PANTHER" id="PTHR36966">
    <property type="entry name" value="REP-ASSOCIATED TYROSINE TRANSPOSASE"/>
    <property type="match status" value="1"/>
</dbReference>
<dbReference type="PANTHER" id="PTHR36966:SF1">
    <property type="entry name" value="REP-ASSOCIATED TYROSINE TRANSPOSASE"/>
    <property type="match status" value="1"/>
</dbReference>
<dbReference type="SMART" id="SM01321">
    <property type="entry name" value="Y1_Tnp"/>
    <property type="match status" value="1"/>
</dbReference>